<keyword evidence="3" id="KW-1185">Reference proteome</keyword>
<reference evidence="2 3" key="1">
    <citation type="submission" date="2018-10" db="EMBL/GenBank/DDBJ databases">
        <title>Paraburkholderia sp. 7MK8-2, isolated from soil.</title>
        <authorList>
            <person name="Gao Z.-H."/>
            <person name="Qiu L.-H."/>
        </authorList>
    </citation>
    <scope>NUCLEOTIDE SEQUENCE [LARGE SCALE GENOMIC DNA]</scope>
    <source>
        <strain evidence="2 3">7MK8-2</strain>
    </source>
</reference>
<protein>
    <recommendedName>
        <fullName evidence="4">Fimbrial protein</fullName>
    </recommendedName>
</protein>
<dbReference type="PROSITE" id="PS51257">
    <property type="entry name" value="PROKAR_LIPOPROTEIN"/>
    <property type="match status" value="1"/>
</dbReference>
<accession>A0A494X143</accession>
<evidence type="ECO:0000256" key="1">
    <source>
        <dbReference type="SAM" id="MobiDB-lite"/>
    </source>
</evidence>
<dbReference type="Proteomes" id="UP000280434">
    <property type="component" value="Unassembled WGS sequence"/>
</dbReference>
<dbReference type="EMBL" id="RBZV01000015">
    <property type="protein sequence ID" value="RKP44042.1"/>
    <property type="molecule type" value="Genomic_DNA"/>
</dbReference>
<evidence type="ECO:0000313" key="2">
    <source>
        <dbReference type="EMBL" id="RKP44042.1"/>
    </source>
</evidence>
<name>A0A494X143_9BURK</name>
<proteinExistence type="predicted"/>
<comment type="caution">
    <text evidence="2">The sequence shown here is derived from an EMBL/GenBank/DDBJ whole genome shotgun (WGS) entry which is preliminary data.</text>
</comment>
<feature type="region of interest" description="Disordered" evidence="1">
    <location>
        <begin position="176"/>
        <end position="197"/>
    </location>
</feature>
<organism evidence="2 3">
    <name type="scientific">Trinickia fusca</name>
    <dbReference type="NCBI Taxonomy" id="2419777"/>
    <lineage>
        <taxon>Bacteria</taxon>
        <taxon>Pseudomonadati</taxon>
        <taxon>Pseudomonadota</taxon>
        <taxon>Betaproteobacteria</taxon>
        <taxon>Burkholderiales</taxon>
        <taxon>Burkholderiaceae</taxon>
        <taxon>Trinickia</taxon>
    </lineage>
</organism>
<evidence type="ECO:0000313" key="3">
    <source>
        <dbReference type="Proteomes" id="UP000280434"/>
    </source>
</evidence>
<dbReference type="RefSeq" id="WP_121281408.1">
    <property type="nucleotide sequence ID" value="NZ_RBZV01000015.1"/>
</dbReference>
<dbReference type="OrthoDB" id="9001383at2"/>
<gene>
    <name evidence="2" type="ORF">D7S89_24240</name>
</gene>
<dbReference type="AlphaFoldDB" id="A0A494X143"/>
<evidence type="ECO:0008006" key="4">
    <source>
        <dbReference type="Google" id="ProtNLM"/>
    </source>
</evidence>
<sequence length="197" mass="21609">MLPHRQQAARRLRRRRLAECASSALLGVGAALACNALGPFEMARLTERRAKLEATWSSLAGPLAQYRQLGSRFNDERQHVALSAQFAAPRTVLLKVVDALAGEAGDGVALHRLQQHGDSFELKARAVNSATAAAWVGRLERVRGIDHAEIAELRLVDGHDHAVELDVRLRPRLDGVEPSQAADAAQQRRVREARSRP</sequence>